<keyword evidence="3" id="KW-0067">ATP-binding</keyword>
<evidence type="ECO:0000256" key="3">
    <source>
        <dbReference type="ARBA" id="ARBA00022840"/>
    </source>
</evidence>
<evidence type="ECO:0000259" key="6">
    <source>
        <dbReference type="PROSITE" id="PS50507"/>
    </source>
</evidence>
<dbReference type="GO" id="GO:0003723">
    <property type="term" value="F:RNA binding"/>
    <property type="evidence" value="ECO:0007669"/>
    <property type="project" value="InterPro"/>
</dbReference>
<dbReference type="Pfam" id="PF01443">
    <property type="entry name" value="Viral_helicase1"/>
    <property type="match status" value="1"/>
</dbReference>
<dbReference type="GO" id="GO:0008174">
    <property type="term" value="F:mRNA methyltransferase activity"/>
    <property type="evidence" value="ECO:0007669"/>
    <property type="project" value="UniProtKB-UniRule"/>
</dbReference>
<dbReference type="InterPro" id="IPR043502">
    <property type="entry name" value="DNA/RNA_pol_sf"/>
</dbReference>
<dbReference type="EMBL" id="MW452292">
    <property type="protein sequence ID" value="QTW97796.1"/>
    <property type="molecule type" value="Genomic_RNA"/>
</dbReference>
<dbReference type="InterPro" id="IPR002588">
    <property type="entry name" value="Alphavirus-like_MT_dom"/>
</dbReference>
<keyword evidence="3" id="KW-0547">Nucleotide-binding</keyword>
<evidence type="ECO:0000256" key="5">
    <source>
        <dbReference type="SAM" id="MobiDB-lite"/>
    </source>
</evidence>
<feature type="domain" description="Alphavirus-like MT" evidence="8">
    <location>
        <begin position="182"/>
        <end position="387"/>
    </location>
</feature>
<evidence type="ECO:0000259" key="8">
    <source>
        <dbReference type="PROSITE" id="PS51743"/>
    </source>
</evidence>
<feature type="region of interest" description="Disordered" evidence="5">
    <location>
        <begin position="724"/>
        <end position="763"/>
    </location>
</feature>
<dbReference type="GO" id="GO:0003968">
    <property type="term" value="F:RNA-directed RNA polymerase activity"/>
    <property type="evidence" value="ECO:0007669"/>
    <property type="project" value="InterPro"/>
</dbReference>
<sequence length="2729" mass="304192">MDTKGYCYLGLFETVLMGHPKARLYLSKLRKRLGSNPYVRVVLAELLMLARGDVLLPGVVPVTYGRLHVDRMAEPQLLSDLLAAYMFSRATIGGDVTEEMVEKMDAIQKFTDLCKTAGIETAPAMANAAQRVVSRIATTNADLVTGMLRTGSKKLGDRFPISYQLETSAAARLANEYPELNVVFGSVPHPHAYAAAATLCQEELILRRCRYDRKNTVPKDFDAAIVDIGANYHRHAKAGRTTIHCCSPIIEHRDSARDTTRANQLQHLVSKNIITQRTCNAYTDGKGSLQRCYNLAQDCYVTAPYGMLIHGQYDISIADLGKMCDAHQFEQVFSVIIFDVGMLFKESGVVAGVEMNYYRDGSDIVCGYVGDSSVSYRHKLSNIQEIIRTTIMVTPKGRVYYCEKTTRGGAVFLHYVYCRRKPLTATQSVDFSVWYPQDESAVLLSTFEFDQTVFGDSKVRTVKDPILRFKRRFIEVDKRFFELLLGHCIRSGDKSFNLNECFSAANTFNTRMCINGNDVRTVNRVASEDLLTAVVCIYCIAYRDRWIAGKGIEAFAKSEKEKRAKGRVTFWNFVEYAWKKSSGPRLLNSIGEIWNDLITDMAELAEVDQLSAAFFRSVREVRYSEFLTVSGEYEDHDLPSILMDVKVDSFAMKLENDHLKEVCDIVRSGLVGEKPELSKPNVSPKLEGEPVKPATDSKVKNLSQPGTPVAAPKLVSAHNAASVKSSQTALTAPSTQQTYLTQESVVRPVAPGESRPASSAGSLTMSISVDSAPTMSEEPRPLLSSGSLAMSVSEISCVNSLPVSDMWDRLSSVGSVSSIPSLCSARSNRTVTRETERVRSALVDSVRQDIISIAASEVGSVGSGKQLRMLATKLHMTGTDKSEENSRRLSKARKDALSYTCSGRLTHVPMPADGHCLFHALAHVIGSTALEVRKQIKAATEPGHDTSHLDIVDGSRAGWGRIEDTIVFSRMTGIRICTHIVSPHVSFATDAYSAAELPETAPVAHLHWQVDGDPMDASYTAHVDLLVDNNRSSDSTLAVVPEIPLDSPVNITEPTAVVTPVTVDVAEVVREETVSNEPLVPEVPDKTGIAVTMLPDELKELVGTGVLPWKELFARVKKRKNRDVFSNLHRVGVLPDRLAYELDDLFATLRTHTEERFDLRPMTEKYKRLCKYWDASGGDFVVDLKAKEYVWTAPIVYRVRAHVAEDMLLKRDLFVFRSKFTAYNDDYVYVVNGLQSTGDLDAWRVATVRSIASAYTPKHVPYTETLIKELMVRGYCEDVLARINALVNCKNHVVIRSNCVVCIYVNEKPKLTTKMVEAILKVIEPIVPKNPMRFFPDHKLAEKAVQLESKRTAGYSTDGNMAPRDERQTGLVTVLRSDAYKAGKAMAAPGKHQLRTDAATVTSTVYGVEGTSKMSFLGDNRLRTIAEKPREVAIREISAVNVVVQPKRVMRSVGCGTDSQTITVSDEFRKPACFTRCAMADQGTQAPDAKPLARTVDAVVPTAAGALMKDAKTETQVIPAKSKLQRVASLFSVSKKSVDENPVDMMEIIKSFPVQKSADQLVRNAWWVSFPHALRTHLYLCVACQDGRLMITKELSKRLGVGITVPIKTLRTKGYTPFTGAISGWWRTWLTGNVEHYDVLIVDNALPLDTLQTFLSSLPEDVCRVTLDFAGEPDPIRLIDVLRIANRKVLLTDVCSGARSYAAVVAVLHPPKRDPVVEKPMVTMPKLNAEDLGKVRDPQLLPGDSREIAYRNAMLEFKHLTANADNFNAAKYKAMLQESKNGMSSDVLDNLRRSQMNVYDNHLKRFLLTGQSRTYSHGYAKEGYVAFDEKNQRFETTERYVITGRSTELMLNQRIAQRMETVPIDRVFMPVIEWTNGPPGCGKTYHIIQNAHIPISTAQEPEDLVLCMTTEGRRDVMAKMKSKRPEMSDEVLQRDVRTVASVLVNGCAVAYQRVLLDEALMAHAGTIGFVVYYSQAKAIAMIGDIHQIPYVDREHMCSVLYHVPSRFADITKSLNRTYRCPVDVTYALSAFYEGLHTTNGIILSVRQLTYSGNVTHIDKACTNTLFLVHLQADKDALVSEGYGKASGSAVLTVHEAQGLTFNHVICIRRNSKPLEIFSSLPYAIVAISRHRESFVYYTDAEDAITGLVKKAKTLDASSLSVWNRKRYAANLSAGGVMRAPMTIREDTHRTDENLTRDLPADTHNVLVLEKDTGISFALKEKPSLKGVWEEDLSYLQLWYDDKLPGAAVMENMGVQEWMETEDTFVSLDSISVNPSLGIMRKSGFGKLRPRLRTFMFPTKRPSFKESLLGAVKRNLNAPKLANDALDPDCIGRALFTNFIRSAIPAENLALLDMLSADTVSLSSHLVDKWLDKQAPAVRRQILSETPLHLRYYNSFSYMIKGDVKPQLELSAIQKYPSVQTIVYSDKNINAIFCPVFGVLFERLLNLLDERILVFTGMSPHEFEKELNARIAGLDLSEVVTVEEDMSKYDKAQGRALRQFEDLLWDALGMDPDLLRIWTDSHVRSHVRDRRNGIGFDTEYQRKSGDATTFAGNTLVILAVLLGVYDIDDIALIMVAGDDSYIFFKPGCAHLPDPSRRIADLFNLECKLLRNFSVPYFCSKFLIQTPQWTYLVPDPLKFVTKLGRLDMANYKHVEEYRVSCNDTMSALFNPVVAEGLSIAVQERYGGDIADITKLINILRSLCSCPAKFASLFVHDYGVRLSFDPSTTKLN</sequence>
<evidence type="ECO:0000256" key="4">
    <source>
        <dbReference type="ARBA" id="ARBA00022953"/>
    </source>
</evidence>
<feature type="domain" description="(+)RNA virus helicase C-terminal" evidence="7">
    <location>
        <begin position="1840"/>
        <end position="2182"/>
    </location>
</feature>
<dbReference type="InterPro" id="IPR027351">
    <property type="entry name" value="(+)RNA_virus_helicase_core_dom"/>
</dbReference>
<dbReference type="GO" id="GO:0005524">
    <property type="term" value="F:ATP binding"/>
    <property type="evidence" value="ECO:0007669"/>
    <property type="project" value="UniProtKB-KW"/>
</dbReference>
<proteinExistence type="predicted"/>
<protein>
    <submittedName>
        <fullName evidence="9">Polyprotein</fullName>
    </submittedName>
</protein>
<dbReference type="InterPro" id="IPR027417">
    <property type="entry name" value="P-loop_NTPase"/>
</dbReference>
<dbReference type="SUPFAM" id="SSF52540">
    <property type="entry name" value="P-loop containing nucleoside triphosphate hydrolases"/>
    <property type="match status" value="1"/>
</dbReference>
<accession>A0A8B0RJ21</accession>
<dbReference type="Gene3D" id="3.40.50.300">
    <property type="entry name" value="P-loop containing nucleotide triphosphate hydrolases"/>
    <property type="match status" value="2"/>
</dbReference>
<dbReference type="SUPFAM" id="SSF56672">
    <property type="entry name" value="DNA/RNA polymerases"/>
    <property type="match status" value="1"/>
</dbReference>
<name>A0A8B0RJ21_9VIRU</name>
<dbReference type="PROSITE" id="PS51743">
    <property type="entry name" value="ALPHAVIRUS_MT"/>
    <property type="match status" value="1"/>
</dbReference>
<evidence type="ECO:0000256" key="2">
    <source>
        <dbReference type="ARBA" id="ARBA00022695"/>
    </source>
</evidence>
<dbReference type="InterPro" id="IPR001788">
    <property type="entry name" value="RNA-dep_RNA_pol_alsuvir"/>
</dbReference>
<dbReference type="Pfam" id="PF01660">
    <property type="entry name" value="Vmethyltransf"/>
    <property type="match status" value="1"/>
</dbReference>
<feature type="compositionally biased region" description="Basic and acidic residues" evidence="5">
    <location>
        <begin position="686"/>
        <end position="699"/>
    </location>
</feature>
<evidence type="ECO:0000259" key="7">
    <source>
        <dbReference type="PROSITE" id="PS51657"/>
    </source>
</evidence>
<evidence type="ECO:0000313" key="9">
    <source>
        <dbReference type="EMBL" id="QTW97796.1"/>
    </source>
</evidence>
<evidence type="ECO:0000256" key="1">
    <source>
        <dbReference type="ARBA" id="ARBA00022679"/>
    </source>
</evidence>
<dbReference type="GO" id="GO:0006396">
    <property type="term" value="P:RNA processing"/>
    <property type="evidence" value="ECO:0007669"/>
    <property type="project" value="InterPro"/>
</dbReference>
<keyword evidence="4" id="KW-0693">Viral RNA replication</keyword>
<dbReference type="Pfam" id="PF00978">
    <property type="entry name" value="RdRP_2"/>
    <property type="match status" value="1"/>
</dbReference>
<dbReference type="PROSITE" id="PS51657">
    <property type="entry name" value="PSRV_HELICASE"/>
    <property type="match status" value="1"/>
</dbReference>
<keyword evidence="1" id="KW-0808">Transferase</keyword>
<dbReference type="PROSITE" id="PS50507">
    <property type="entry name" value="RDRP_SSRNA_POS"/>
    <property type="match status" value="1"/>
</dbReference>
<feature type="domain" description="RdRp catalytic" evidence="6">
    <location>
        <begin position="2478"/>
        <end position="2591"/>
    </location>
</feature>
<dbReference type="GO" id="GO:0016556">
    <property type="term" value="P:mRNA modification"/>
    <property type="evidence" value="ECO:0007669"/>
    <property type="project" value="InterPro"/>
</dbReference>
<dbReference type="InterPro" id="IPR007094">
    <property type="entry name" value="RNA-dir_pol_PSvirus"/>
</dbReference>
<organism evidence="9">
    <name type="scientific">Riboviria sp</name>
    <dbReference type="NCBI Taxonomy" id="2585031"/>
    <lineage>
        <taxon>Viruses</taxon>
        <taxon>Riboviria</taxon>
    </lineage>
</organism>
<reference evidence="9" key="1">
    <citation type="submission" date="2021-01" db="EMBL/GenBank/DDBJ databases">
        <authorList>
            <person name="Kang Y."/>
        </authorList>
    </citation>
    <scope>NUCLEOTIDE SEQUENCE</scope>
    <source>
        <strain evidence="9">LY882</strain>
    </source>
</reference>
<dbReference type="GO" id="GO:0039694">
    <property type="term" value="P:viral RNA genome replication"/>
    <property type="evidence" value="ECO:0007669"/>
    <property type="project" value="InterPro"/>
</dbReference>
<feature type="region of interest" description="Disordered" evidence="5">
    <location>
        <begin position="674"/>
        <end position="710"/>
    </location>
</feature>
<dbReference type="GO" id="GO:0006351">
    <property type="term" value="P:DNA-templated transcription"/>
    <property type="evidence" value="ECO:0007669"/>
    <property type="project" value="InterPro"/>
</dbReference>
<keyword evidence="2" id="KW-0548">Nucleotidyltransferase</keyword>
<feature type="compositionally biased region" description="Polar residues" evidence="5">
    <location>
        <begin position="724"/>
        <end position="744"/>
    </location>
</feature>